<reference evidence="1 2" key="1">
    <citation type="submission" date="2013-11" db="EMBL/GenBank/DDBJ databases">
        <title>The Genome Sequence of Phytophthora parasitica P1976.</title>
        <authorList>
            <consortium name="The Broad Institute Genomics Platform"/>
            <person name="Russ C."/>
            <person name="Tyler B."/>
            <person name="Panabieres F."/>
            <person name="Shan W."/>
            <person name="Tripathy S."/>
            <person name="Grunwald N."/>
            <person name="Machado M."/>
            <person name="Johnson C.S."/>
            <person name="Walker B."/>
            <person name="Young S."/>
            <person name="Zeng Q."/>
            <person name="Gargeya S."/>
            <person name="Fitzgerald M."/>
            <person name="Haas B."/>
            <person name="Abouelleil A."/>
            <person name="Allen A.W."/>
            <person name="Alvarado L."/>
            <person name="Arachchi H.M."/>
            <person name="Berlin A.M."/>
            <person name="Chapman S.B."/>
            <person name="Gainer-Dewar J."/>
            <person name="Goldberg J."/>
            <person name="Griggs A."/>
            <person name="Gujja S."/>
            <person name="Hansen M."/>
            <person name="Howarth C."/>
            <person name="Imamovic A."/>
            <person name="Ireland A."/>
            <person name="Larimer J."/>
            <person name="McCowan C."/>
            <person name="Murphy C."/>
            <person name="Pearson M."/>
            <person name="Poon T.W."/>
            <person name="Priest M."/>
            <person name="Roberts A."/>
            <person name="Saif S."/>
            <person name="Shea T."/>
            <person name="Sisk P."/>
            <person name="Sykes S."/>
            <person name="Wortman J."/>
            <person name="Nusbaum C."/>
            <person name="Birren B."/>
        </authorList>
    </citation>
    <scope>NUCLEOTIDE SEQUENCE [LARGE SCALE GENOMIC DNA]</scope>
    <source>
        <strain evidence="1 2">P1976</strain>
    </source>
</reference>
<dbReference type="EMBL" id="ANJA01000238">
    <property type="protein sequence ID" value="ETO84771.1"/>
    <property type="molecule type" value="Genomic_DNA"/>
</dbReference>
<accession>A0A081B0W0</accession>
<protein>
    <submittedName>
        <fullName evidence="1">Uncharacterized protein</fullName>
    </submittedName>
</protein>
<name>A0A081B0W0_PHYNI</name>
<gene>
    <name evidence="1" type="ORF">F444_01341</name>
</gene>
<evidence type="ECO:0000313" key="2">
    <source>
        <dbReference type="Proteomes" id="UP000028582"/>
    </source>
</evidence>
<evidence type="ECO:0000313" key="1">
    <source>
        <dbReference type="EMBL" id="ETO84771.1"/>
    </source>
</evidence>
<sequence length="128" mass="14283">MRKSGAMSFTNGIVSMDLRSLSAFCYSSNDSKQVWLTTVVPWPAVSTNFTDSPTTLGGCTRQVDREVLQKQLPATTEKHHRLSLEKTNRDVKKQILTASHAACGHVLFVSRGDPPDEMTLDRRFKVNT</sequence>
<comment type="caution">
    <text evidence="1">The sequence shown here is derived from an EMBL/GenBank/DDBJ whole genome shotgun (WGS) entry which is preliminary data.</text>
</comment>
<dbReference type="Proteomes" id="UP000028582">
    <property type="component" value="Unassembled WGS sequence"/>
</dbReference>
<organism evidence="1 2">
    <name type="scientific">Phytophthora nicotianae P1976</name>
    <dbReference type="NCBI Taxonomy" id="1317066"/>
    <lineage>
        <taxon>Eukaryota</taxon>
        <taxon>Sar</taxon>
        <taxon>Stramenopiles</taxon>
        <taxon>Oomycota</taxon>
        <taxon>Peronosporomycetes</taxon>
        <taxon>Peronosporales</taxon>
        <taxon>Peronosporaceae</taxon>
        <taxon>Phytophthora</taxon>
    </lineage>
</organism>
<proteinExistence type="predicted"/>
<dbReference type="AlphaFoldDB" id="A0A081B0W0"/>